<gene>
    <name evidence="1" type="ORF">FWK35_00013587</name>
</gene>
<dbReference type="AlphaFoldDB" id="A0A6G0Y6M6"/>
<keyword evidence="2" id="KW-1185">Reference proteome</keyword>
<name>A0A6G0Y6M6_APHCR</name>
<comment type="caution">
    <text evidence="1">The sequence shown here is derived from an EMBL/GenBank/DDBJ whole genome shotgun (WGS) entry which is preliminary data.</text>
</comment>
<protein>
    <submittedName>
        <fullName evidence="1">Uncharacterized protein</fullName>
    </submittedName>
</protein>
<sequence length="392" mass="45638">MPKKQSVCQQILVGGILNRKEEIFDTNNQKIWGPSHVCWEDISKDLNNVVSSKYIYTIVKQNRFDILKQLNFSENVCEIEKKIETIISESENDENEPQTLEFTITLSAQEWKLVYDSERRVYKRNDRNNGVREYDVLIPFQWTNIINDHFFDQTKKPCKIVYKYAKIYVMGNIYLKMFGRCAACQSIFKGLLQNPPEPDSRVIIQCSYVGLFEYCKTGLKRRIIGKKRDEYSNKLIEQNMSASFIPKMESKKFMNYGDPEPSSLPSLNALRVLKYQKRQKDKLHQDSIMSLALLKGIAPFNQIIQDIGGLTRKLNMISGRESSPIFLYEISVMDYKNKCQFTAAHMLSERHDSNSISYWLTEWSRTNIVLPKIVVTDQSLALMMAVVKSFTQ</sequence>
<dbReference type="Proteomes" id="UP000478052">
    <property type="component" value="Unassembled WGS sequence"/>
</dbReference>
<evidence type="ECO:0000313" key="1">
    <source>
        <dbReference type="EMBL" id="KAF0749942.1"/>
    </source>
</evidence>
<proteinExistence type="predicted"/>
<evidence type="ECO:0000313" key="2">
    <source>
        <dbReference type="Proteomes" id="UP000478052"/>
    </source>
</evidence>
<dbReference type="OrthoDB" id="6616163at2759"/>
<organism evidence="1 2">
    <name type="scientific">Aphis craccivora</name>
    <name type="common">Cowpea aphid</name>
    <dbReference type="NCBI Taxonomy" id="307492"/>
    <lineage>
        <taxon>Eukaryota</taxon>
        <taxon>Metazoa</taxon>
        <taxon>Ecdysozoa</taxon>
        <taxon>Arthropoda</taxon>
        <taxon>Hexapoda</taxon>
        <taxon>Insecta</taxon>
        <taxon>Pterygota</taxon>
        <taxon>Neoptera</taxon>
        <taxon>Paraneoptera</taxon>
        <taxon>Hemiptera</taxon>
        <taxon>Sternorrhyncha</taxon>
        <taxon>Aphidomorpha</taxon>
        <taxon>Aphidoidea</taxon>
        <taxon>Aphididae</taxon>
        <taxon>Aphidini</taxon>
        <taxon>Aphis</taxon>
        <taxon>Aphis</taxon>
    </lineage>
</organism>
<reference evidence="1 2" key="1">
    <citation type="submission" date="2019-08" db="EMBL/GenBank/DDBJ databases">
        <title>Whole genome of Aphis craccivora.</title>
        <authorList>
            <person name="Voronova N.V."/>
            <person name="Shulinski R.S."/>
            <person name="Bandarenka Y.V."/>
            <person name="Zhorov D.G."/>
            <person name="Warner D."/>
        </authorList>
    </citation>
    <scope>NUCLEOTIDE SEQUENCE [LARGE SCALE GENOMIC DNA]</scope>
    <source>
        <strain evidence="1">180601</strain>
        <tissue evidence="1">Whole Body</tissue>
    </source>
</reference>
<accession>A0A6G0Y6M6</accession>
<dbReference type="EMBL" id="VUJU01005913">
    <property type="protein sequence ID" value="KAF0749942.1"/>
    <property type="molecule type" value="Genomic_DNA"/>
</dbReference>